<keyword evidence="6" id="KW-1185">Reference proteome</keyword>
<dbReference type="Gene3D" id="3.40.50.2300">
    <property type="match status" value="2"/>
</dbReference>
<dbReference type="PROSITE" id="PS00356">
    <property type="entry name" value="HTH_LACI_1"/>
    <property type="match status" value="1"/>
</dbReference>
<dbReference type="PANTHER" id="PTHR30146">
    <property type="entry name" value="LACI-RELATED TRANSCRIPTIONAL REPRESSOR"/>
    <property type="match status" value="1"/>
</dbReference>
<dbReference type="GO" id="GO:0003677">
    <property type="term" value="F:DNA binding"/>
    <property type="evidence" value="ECO:0007669"/>
    <property type="project" value="UniProtKB-KW"/>
</dbReference>
<dbReference type="SMART" id="SM00354">
    <property type="entry name" value="HTH_LACI"/>
    <property type="match status" value="1"/>
</dbReference>
<dbReference type="Gene3D" id="1.10.260.40">
    <property type="entry name" value="lambda repressor-like DNA-binding domains"/>
    <property type="match status" value="1"/>
</dbReference>
<dbReference type="InterPro" id="IPR010982">
    <property type="entry name" value="Lambda_DNA-bd_dom_sf"/>
</dbReference>
<protein>
    <submittedName>
        <fullName evidence="5">LacI family DNA-binding transcriptional regulator</fullName>
    </submittedName>
</protein>
<dbReference type="SUPFAM" id="SSF53822">
    <property type="entry name" value="Periplasmic binding protein-like I"/>
    <property type="match status" value="1"/>
</dbReference>
<dbReference type="InterPro" id="IPR001761">
    <property type="entry name" value="Peripla_BP/Lac1_sug-bd_dom"/>
</dbReference>
<dbReference type="InterPro" id="IPR000843">
    <property type="entry name" value="HTH_LacI"/>
</dbReference>
<dbReference type="Pfam" id="PF00532">
    <property type="entry name" value="Peripla_BP_1"/>
    <property type="match status" value="1"/>
</dbReference>
<dbReference type="SUPFAM" id="SSF47413">
    <property type="entry name" value="lambda repressor-like DNA-binding domains"/>
    <property type="match status" value="1"/>
</dbReference>
<accession>A0ABU5KQE0</accession>
<evidence type="ECO:0000256" key="2">
    <source>
        <dbReference type="ARBA" id="ARBA00023125"/>
    </source>
</evidence>
<comment type="caution">
    <text evidence="5">The sequence shown here is derived from an EMBL/GenBank/DDBJ whole genome shotgun (WGS) entry which is preliminary data.</text>
</comment>
<keyword evidence="1" id="KW-0805">Transcription regulation</keyword>
<evidence type="ECO:0000313" key="5">
    <source>
        <dbReference type="EMBL" id="MDZ5713468.1"/>
    </source>
</evidence>
<dbReference type="PANTHER" id="PTHR30146:SF105">
    <property type="entry name" value="CATABOLITE CONTROL PROTEIN B"/>
    <property type="match status" value="1"/>
</dbReference>
<keyword evidence="3" id="KW-0804">Transcription</keyword>
<keyword evidence="2 5" id="KW-0238">DNA-binding</keyword>
<dbReference type="Proteomes" id="UP001292084">
    <property type="component" value="Unassembled WGS sequence"/>
</dbReference>
<organism evidence="5 6">
    <name type="scientific">Jeotgalibacillus haloalkalitolerans</name>
    <dbReference type="NCBI Taxonomy" id="3104292"/>
    <lineage>
        <taxon>Bacteria</taxon>
        <taxon>Bacillati</taxon>
        <taxon>Bacillota</taxon>
        <taxon>Bacilli</taxon>
        <taxon>Bacillales</taxon>
        <taxon>Caryophanaceae</taxon>
        <taxon>Jeotgalibacillus</taxon>
    </lineage>
</organism>
<dbReference type="CDD" id="cd06286">
    <property type="entry name" value="PBP1_CcpB-like"/>
    <property type="match status" value="1"/>
</dbReference>
<dbReference type="Pfam" id="PF00356">
    <property type="entry name" value="LacI"/>
    <property type="match status" value="1"/>
</dbReference>
<evidence type="ECO:0000259" key="4">
    <source>
        <dbReference type="PROSITE" id="PS50932"/>
    </source>
</evidence>
<dbReference type="PROSITE" id="PS50932">
    <property type="entry name" value="HTH_LACI_2"/>
    <property type="match status" value="1"/>
</dbReference>
<dbReference type="PRINTS" id="PR00036">
    <property type="entry name" value="HTHLACI"/>
</dbReference>
<sequence length="319" mass="36297">MVANIRDVARIAGVSVTTVSRVLNHHPYVQEEKRQAVLAAIEKSGYVKNMNAVNLSTGQTGMIGVVLPFTDHPYFAALLKGLAEEARAHRKKLVLFQTDYQADQEIEALEMLKHKQIDALIFCSRSSEWQVIKPYQSFGPIVMCEEIQEDVSYTFIDQYQVFLNALHYLDQKGYQQIGYCIGRRSGTNSQARERAYRDFLKSRQFPVNESWIFENCYHVQDGERVLEEISVATQRPDALLVTNDQTAAGILIKAQEKGFSVPEDLGVMGFDNHPIAGMLSITTIELPLEEMGRKLFRQSLKQEISKEEVYVKLVERKTV</sequence>
<evidence type="ECO:0000256" key="3">
    <source>
        <dbReference type="ARBA" id="ARBA00023163"/>
    </source>
</evidence>
<dbReference type="InterPro" id="IPR028082">
    <property type="entry name" value="Peripla_BP_I"/>
</dbReference>
<feature type="domain" description="HTH lacI-type" evidence="4">
    <location>
        <begin position="3"/>
        <end position="57"/>
    </location>
</feature>
<proteinExistence type="predicted"/>
<gene>
    <name evidence="5" type="ORF">UFB30_14630</name>
</gene>
<dbReference type="EMBL" id="JAXQNN010000006">
    <property type="protein sequence ID" value="MDZ5713468.1"/>
    <property type="molecule type" value="Genomic_DNA"/>
</dbReference>
<name>A0ABU5KQE0_9BACL</name>
<evidence type="ECO:0000256" key="1">
    <source>
        <dbReference type="ARBA" id="ARBA00023015"/>
    </source>
</evidence>
<evidence type="ECO:0000313" key="6">
    <source>
        <dbReference type="Proteomes" id="UP001292084"/>
    </source>
</evidence>
<reference evidence="5 6" key="1">
    <citation type="submission" date="2023-12" db="EMBL/GenBank/DDBJ databases">
        <title>Jeotgalibacillus haloalkaliphilus sp. nov., a novel salt-tolerant bacteria, isolated from the estuary of the Fenhe River into the Yellow River.</title>
        <authorList>
            <person name="Li Y."/>
        </authorList>
    </citation>
    <scope>NUCLEOTIDE SEQUENCE [LARGE SCALE GENOMIC DNA]</scope>
    <source>
        <strain evidence="5 6">HH7-29</strain>
    </source>
</reference>
<dbReference type="CDD" id="cd01392">
    <property type="entry name" value="HTH_LacI"/>
    <property type="match status" value="1"/>
</dbReference>